<keyword evidence="2" id="KW-1017">Isopeptide bond</keyword>
<comment type="subcellular location">
    <subcellularLocation>
        <location evidence="1">Nucleus</location>
    </subcellularLocation>
</comment>
<feature type="compositionally biased region" description="Polar residues" evidence="16">
    <location>
        <begin position="566"/>
        <end position="575"/>
    </location>
</feature>
<feature type="domain" description="C2H2-type" evidence="17">
    <location>
        <begin position="286"/>
        <end position="313"/>
    </location>
</feature>
<evidence type="ECO:0000256" key="1">
    <source>
        <dbReference type="ARBA" id="ARBA00004123"/>
    </source>
</evidence>
<dbReference type="AlphaFoldDB" id="M7B656"/>
<dbReference type="Proteomes" id="UP000031443">
    <property type="component" value="Unassembled WGS sequence"/>
</dbReference>
<gene>
    <name evidence="18" type="ORF">UY3_11852</name>
</gene>
<dbReference type="SUPFAM" id="SSF57667">
    <property type="entry name" value="beta-beta-alpha zinc fingers"/>
    <property type="match status" value="3"/>
</dbReference>
<dbReference type="SMART" id="SM00355">
    <property type="entry name" value="ZnF_C2H2"/>
    <property type="match status" value="6"/>
</dbReference>
<dbReference type="GO" id="GO:0045944">
    <property type="term" value="P:positive regulation of transcription by RNA polymerase II"/>
    <property type="evidence" value="ECO:0007669"/>
    <property type="project" value="UniProtKB-ARBA"/>
</dbReference>
<keyword evidence="12" id="KW-0804">Transcription</keyword>
<dbReference type="PROSITE" id="PS50157">
    <property type="entry name" value="ZINC_FINGER_C2H2_2"/>
    <property type="match status" value="4"/>
</dbReference>
<keyword evidence="19" id="KW-1185">Reference proteome</keyword>
<dbReference type="STRING" id="8469.M7B656"/>
<dbReference type="FunFam" id="3.30.160.60:FF:000124">
    <property type="entry name" value="IKAROS family zinc finger 4"/>
    <property type="match status" value="1"/>
</dbReference>
<evidence type="ECO:0000256" key="12">
    <source>
        <dbReference type="ARBA" id="ARBA00023163"/>
    </source>
</evidence>
<evidence type="ECO:0000256" key="10">
    <source>
        <dbReference type="ARBA" id="ARBA00023015"/>
    </source>
</evidence>
<keyword evidence="8" id="KW-0832">Ubl conjugation</keyword>
<evidence type="ECO:0000256" key="5">
    <source>
        <dbReference type="ARBA" id="ARBA00022737"/>
    </source>
</evidence>
<organism evidence="18 19">
    <name type="scientific">Chelonia mydas</name>
    <name type="common">Green sea-turtle</name>
    <name type="synonym">Chelonia agassizi</name>
    <dbReference type="NCBI Taxonomy" id="8469"/>
    <lineage>
        <taxon>Eukaryota</taxon>
        <taxon>Metazoa</taxon>
        <taxon>Chordata</taxon>
        <taxon>Craniata</taxon>
        <taxon>Vertebrata</taxon>
        <taxon>Euteleostomi</taxon>
        <taxon>Archelosauria</taxon>
        <taxon>Testudinata</taxon>
        <taxon>Testudines</taxon>
        <taxon>Cryptodira</taxon>
        <taxon>Durocryptodira</taxon>
        <taxon>Americhelydia</taxon>
        <taxon>Chelonioidea</taxon>
        <taxon>Cheloniidae</taxon>
        <taxon>Chelonia</taxon>
    </lineage>
</organism>
<keyword evidence="5" id="KW-0677">Repeat</keyword>
<evidence type="ECO:0000256" key="11">
    <source>
        <dbReference type="ARBA" id="ARBA00023125"/>
    </source>
</evidence>
<dbReference type="Pfam" id="PF00096">
    <property type="entry name" value="zf-C2H2"/>
    <property type="match status" value="3"/>
</dbReference>
<evidence type="ECO:0000256" key="4">
    <source>
        <dbReference type="ARBA" id="ARBA00022723"/>
    </source>
</evidence>
<evidence type="ECO:0000313" key="19">
    <source>
        <dbReference type="Proteomes" id="UP000031443"/>
    </source>
</evidence>
<proteinExistence type="inferred from homology"/>
<keyword evidence="11" id="KW-0238">DNA-binding</keyword>
<dbReference type="PROSITE" id="PS00028">
    <property type="entry name" value="ZINC_FINGER_C2H2_1"/>
    <property type="match status" value="5"/>
</dbReference>
<evidence type="ECO:0000256" key="16">
    <source>
        <dbReference type="SAM" id="MobiDB-lite"/>
    </source>
</evidence>
<dbReference type="InterPro" id="IPR036236">
    <property type="entry name" value="Znf_C2H2_sf"/>
</dbReference>
<feature type="domain" description="C2H2-type" evidence="17">
    <location>
        <begin position="314"/>
        <end position="341"/>
    </location>
</feature>
<evidence type="ECO:0000256" key="3">
    <source>
        <dbReference type="ARBA" id="ARBA00022553"/>
    </source>
</evidence>
<dbReference type="FunFam" id="3.30.160.60:FF:000168">
    <property type="entry name" value="zinc finger protein Eos isoform X1"/>
    <property type="match status" value="1"/>
</dbReference>
<dbReference type="EMBL" id="KB547351">
    <property type="protein sequence ID" value="EMP31025.1"/>
    <property type="molecule type" value="Genomic_DNA"/>
</dbReference>
<dbReference type="GO" id="GO:0005634">
    <property type="term" value="C:nucleus"/>
    <property type="evidence" value="ECO:0007669"/>
    <property type="project" value="UniProtKB-SubCell"/>
</dbReference>
<evidence type="ECO:0000256" key="2">
    <source>
        <dbReference type="ARBA" id="ARBA00022499"/>
    </source>
</evidence>
<evidence type="ECO:0000256" key="7">
    <source>
        <dbReference type="ARBA" id="ARBA00022833"/>
    </source>
</evidence>
<accession>M7B656</accession>
<dbReference type="InterPro" id="IPR050589">
    <property type="entry name" value="Ikaros_C2H2-ZF"/>
</dbReference>
<evidence type="ECO:0000259" key="17">
    <source>
        <dbReference type="PROSITE" id="PS50157"/>
    </source>
</evidence>
<evidence type="ECO:0000256" key="15">
    <source>
        <dbReference type="PROSITE-ProRule" id="PRU00042"/>
    </source>
</evidence>
<keyword evidence="7" id="KW-0862">Zinc</keyword>
<comment type="similarity">
    <text evidence="14">Belongs to the Ikaros C2H2-type zinc-finger protein family.</text>
</comment>
<protein>
    <submittedName>
        <fullName evidence="18">Zinc finger protein Eos</fullName>
    </submittedName>
</protein>
<evidence type="ECO:0000256" key="13">
    <source>
        <dbReference type="ARBA" id="ARBA00023242"/>
    </source>
</evidence>
<evidence type="ECO:0000256" key="9">
    <source>
        <dbReference type="ARBA" id="ARBA00022990"/>
    </source>
</evidence>
<dbReference type="eggNOG" id="KOG1721">
    <property type="taxonomic scope" value="Eukaryota"/>
</dbReference>
<keyword evidence="10" id="KW-0805">Transcription regulation</keyword>
<sequence length="695" mass="76296">MGRGGCIQEFGQVPKSAESRGAGCPELGVDVSTCLIPTKIPLAAVAWGSHPQVCAAWTPSRAYDTWRAGNGSQRRKVMAVGALLGLGAGLAYGDHHRQASEAEPNAVAAPGAPYPVFTRQETRSVSLKERMKRVRFSTIDPQSTLKMDIEDCNGRSYISGSGDSSLEKEFSSAIVGPTVSTPNSQHSSPSRSLSANSIKVEMYSDEEASRLLSQDDRLIEKEDSVIVEDSLSEPLGYCDGTGQEPHSPGGIRLPNGKLKCDICGMVCIGPNVLMVHKRSHTGERPFHCNQCGASFTQKGNLLRHIKLHSGEKPFKCPFCNYACRRRDALTGHLRTHSVGKPYKCNYCGRSYKQQGTLEEHKERCHSYLQSLNTEPRPLAGQPGQYGVRGLGSPREPNHGPRAPGGPARSVRRDEMRDLEMVPDSLLHPSSDRPTFIDRLANSLTKRKRSTPQKFVGEKQMRFNLSDLPFDVNSSFEKDVELVAAHHPIDPSYGSSLSFVGAQPLRPLRLPSTNCISEITPVISSVYTQIQPIPGRLEIPGSREAAEGHEDIPEGAQIVYRGRDQGVSPSNGCQDSTDTESNHEERTSQLPVGNCTSSRQSPAYAKEDPKLQEGTPAARATPSSAKDILRVVNEEGEQVKAFKCEHCRILFLDHVMFTIHMGCHGFRDPFECNICGYHSQDRYEFSSHIVRGEHKV</sequence>
<dbReference type="FunFam" id="3.30.160.60:FF:000525">
    <property type="entry name" value="IKAROS family zinc finger 1"/>
    <property type="match status" value="1"/>
</dbReference>
<dbReference type="GO" id="GO:0042802">
    <property type="term" value="F:identical protein binding"/>
    <property type="evidence" value="ECO:0007669"/>
    <property type="project" value="UniProtKB-ARBA"/>
</dbReference>
<feature type="domain" description="C2H2-type" evidence="17">
    <location>
        <begin position="258"/>
        <end position="285"/>
    </location>
</feature>
<dbReference type="FunFam" id="3.30.160.60:FF:000073">
    <property type="entry name" value="IKAROS family zinc finger 1"/>
    <property type="match status" value="1"/>
</dbReference>
<dbReference type="Gene3D" id="3.30.160.60">
    <property type="entry name" value="Classic Zinc Finger"/>
    <property type="match status" value="5"/>
</dbReference>
<keyword evidence="3" id="KW-0597">Phosphoprotein</keyword>
<feature type="domain" description="C2H2-type" evidence="17">
    <location>
        <begin position="342"/>
        <end position="370"/>
    </location>
</feature>
<dbReference type="PANTHER" id="PTHR24404">
    <property type="entry name" value="ZINC FINGER PROTEIN"/>
    <property type="match status" value="1"/>
</dbReference>
<evidence type="ECO:0000256" key="6">
    <source>
        <dbReference type="ARBA" id="ARBA00022771"/>
    </source>
</evidence>
<feature type="region of interest" description="Disordered" evidence="16">
    <location>
        <begin position="562"/>
        <end position="623"/>
    </location>
</feature>
<keyword evidence="4" id="KW-0479">Metal-binding</keyword>
<name>M7B656_CHEMY</name>
<dbReference type="FunFam" id="3.30.160.60:FF:000372">
    <property type="entry name" value="IKAROS family zinc finger 4"/>
    <property type="match status" value="1"/>
</dbReference>
<feature type="region of interest" description="Disordered" evidence="16">
    <location>
        <begin position="371"/>
        <end position="411"/>
    </location>
</feature>
<dbReference type="PANTHER" id="PTHR24404:SF28">
    <property type="entry name" value="ZINC FINGER PROTEIN EOS"/>
    <property type="match status" value="1"/>
</dbReference>
<keyword evidence="9" id="KW-0007">Acetylation</keyword>
<keyword evidence="6 15" id="KW-0863">Zinc-finger</keyword>
<dbReference type="GO" id="GO:0003700">
    <property type="term" value="F:DNA-binding transcription factor activity"/>
    <property type="evidence" value="ECO:0007669"/>
    <property type="project" value="TreeGrafter"/>
</dbReference>
<dbReference type="GO" id="GO:0000978">
    <property type="term" value="F:RNA polymerase II cis-regulatory region sequence-specific DNA binding"/>
    <property type="evidence" value="ECO:0007669"/>
    <property type="project" value="TreeGrafter"/>
</dbReference>
<keyword evidence="13" id="KW-0539">Nucleus</keyword>
<dbReference type="GO" id="GO:0008270">
    <property type="term" value="F:zinc ion binding"/>
    <property type="evidence" value="ECO:0007669"/>
    <property type="project" value="UniProtKB-KW"/>
</dbReference>
<evidence type="ECO:0000256" key="14">
    <source>
        <dbReference type="ARBA" id="ARBA00038390"/>
    </source>
</evidence>
<evidence type="ECO:0000313" key="18">
    <source>
        <dbReference type="EMBL" id="EMP31025.1"/>
    </source>
</evidence>
<dbReference type="InterPro" id="IPR013087">
    <property type="entry name" value="Znf_C2H2_type"/>
</dbReference>
<feature type="compositionally biased region" description="Polar residues" evidence="16">
    <location>
        <begin position="587"/>
        <end position="600"/>
    </location>
</feature>
<reference evidence="19" key="1">
    <citation type="journal article" date="2013" name="Nat. Genet.">
        <title>The draft genomes of soft-shell turtle and green sea turtle yield insights into the development and evolution of the turtle-specific body plan.</title>
        <authorList>
            <person name="Wang Z."/>
            <person name="Pascual-Anaya J."/>
            <person name="Zadissa A."/>
            <person name="Li W."/>
            <person name="Niimura Y."/>
            <person name="Huang Z."/>
            <person name="Li C."/>
            <person name="White S."/>
            <person name="Xiong Z."/>
            <person name="Fang D."/>
            <person name="Wang B."/>
            <person name="Ming Y."/>
            <person name="Chen Y."/>
            <person name="Zheng Y."/>
            <person name="Kuraku S."/>
            <person name="Pignatelli M."/>
            <person name="Herrero J."/>
            <person name="Beal K."/>
            <person name="Nozawa M."/>
            <person name="Li Q."/>
            <person name="Wang J."/>
            <person name="Zhang H."/>
            <person name="Yu L."/>
            <person name="Shigenobu S."/>
            <person name="Wang J."/>
            <person name="Liu J."/>
            <person name="Flicek P."/>
            <person name="Searle S."/>
            <person name="Wang J."/>
            <person name="Kuratani S."/>
            <person name="Yin Y."/>
            <person name="Aken B."/>
            <person name="Zhang G."/>
            <person name="Irie N."/>
        </authorList>
    </citation>
    <scope>NUCLEOTIDE SEQUENCE [LARGE SCALE GENOMIC DNA]</scope>
</reference>
<evidence type="ECO:0000256" key="8">
    <source>
        <dbReference type="ARBA" id="ARBA00022843"/>
    </source>
</evidence>